<reference evidence="2" key="1">
    <citation type="journal article" date="2022" name="bioRxiv">
        <title>Deciphering the potential niche of two novel black yeast fungi from a biological soil crust based on their genomes, phenotypes, and melanin regulation.</title>
        <authorList>
            <consortium name="DOE Joint Genome Institute"/>
            <person name="Carr E.C."/>
            <person name="Barton Q."/>
            <person name="Grambo S."/>
            <person name="Sullivan M."/>
            <person name="Renfro C.M."/>
            <person name="Kuo A."/>
            <person name="Pangilinan J."/>
            <person name="Lipzen A."/>
            <person name="Keymanesh K."/>
            <person name="Savage E."/>
            <person name="Barry K."/>
            <person name="Grigoriev I.V."/>
            <person name="Riekhof W.R."/>
            <person name="Harris S.S."/>
        </authorList>
    </citation>
    <scope>NUCLEOTIDE SEQUENCE</scope>
    <source>
        <strain evidence="2">JF 03-4F</strain>
    </source>
</reference>
<evidence type="ECO:0000256" key="1">
    <source>
        <dbReference type="SAM" id="MobiDB-lite"/>
    </source>
</evidence>
<evidence type="ECO:0000313" key="3">
    <source>
        <dbReference type="Proteomes" id="UP001203852"/>
    </source>
</evidence>
<accession>A0AAN6E453</accession>
<dbReference type="AlphaFoldDB" id="A0AAN6E453"/>
<dbReference type="EMBL" id="MU404350">
    <property type="protein sequence ID" value="KAI1617789.1"/>
    <property type="molecule type" value="Genomic_DNA"/>
</dbReference>
<dbReference type="Proteomes" id="UP001203852">
    <property type="component" value="Unassembled WGS sequence"/>
</dbReference>
<protein>
    <submittedName>
        <fullName evidence="2">Uncharacterized protein</fullName>
    </submittedName>
</protein>
<feature type="compositionally biased region" description="Polar residues" evidence="1">
    <location>
        <begin position="140"/>
        <end position="149"/>
    </location>
</feature>
<sequence>MDALGRPQGDPRGQHLDWMLHIISHSVAEQASEREAEGPKRKNNPAQRPLPPEKATADTGTRYSLAARVQTLTLFSIGFTPKQINQMIRVPERQVSRIAQKAAERGYRPREDLRILEHYVEDGLITGRPRKAKDRETEKTGCSTSENST</sequence>
<feature type="region of interest" description="Disordered" evidence="1">
    <location>
        <begin position="127"/>
        <end position="149"/>
    </location>
</feature>
<name>A0AAN6E453_9EURO</name>
<organism evidence="2 3">
    <name type="scientific">Exophiala viscosa</name>
    <dbReference type="NCBI Taxonomy" id="2486360"/>
    <lineage>
        <taxon>Eukaryota</taxon>
        <taxon>Fungi</taxon>
        <taxon>Dikarya</taxon>
        <taxon>Ascomycota</taxon>
        <taxon>Pezizomycotina</taxon>
        <taxon>Eurotiomycetes</taxon>
        <taxon>Chaetothyriomycetidae</taxon>
        <taxon>Chaetothyriales</taxon>
        <taxon>Herpotrichiellaceae</taxon>
        <taxon>Exophiala</taxon>
    </lineage>
</organism>
<feature type="compositionally biased region" description="Basic and acidic residues" evidence="1">
    <location>
        <begin position="31"/>
        <end position="40"/>
    </location>
</feature>
<comment type="caution">
    <text evidence="2">The sequence shown here is derived from an EMBL/GenBank/DDBJ whole genome shotgun (WGS) entry which is preliminary data.</text>
</comment>
<feature type="region of interest" description="Disordered" evidence="1">
    <location>
        <begin position="27"/>
        <end position="62"/>
    </location>
</feature>
<proteinExistence type="predicted"/>
<evidence type="ECO:0000313" key="2">
    <source>
        <dbReference type="EMBL" id="KAI1617789.1"/>
    </source>
</evidence>
<gene>
    <name evidence="2" type="ORF">EDD36DRAFT_12154</name>
</gene>
<keyword evidence="3" id="KW-1185">Reference proteome</keyword>